<reference evidence="1" key="1">
    <citation type="submission" date="2014-09" db="EMBL/GenBank/DDBJ databases">
        <authorList>
            <person name="Magalhaes I.L.F."/>
            <person name="Oliveira U."/>
            <person name="Santos F.R."/>
            <person name="Vidigal T.H.D.A."/>
            <person name="Brescovit A.D."/>
            <person name="Santos A.J."/>
        </authorList>
    </citation>
    <scope>NUCLEOTIDE SEQUENCE</scope>
    <source>
        <tissue evidence="1">Shoot tissue taken approximately 20 cm above the soil surface</tissue>
    </source>
</reference>
<name>A0A0A9E4L6_ARUDO</name>
<accession>A0A0A9E4L6</accession>
<organism evidence="1">
    <name type="scientific">Arundo donax</name>
    <name type="common">Giant reed</name>
    <name type="synonym">Donax arundinaceus</name>
    <dbReference type="NCBI Taxonomy" id="35708"/>
    <lineage>
        <taxon>Eukaryota</taxon>
        <taxon>Viridiplantae</taxon>
        <taxon>Streptophyta</taxon>
        <taxon>Embryophyta</taxon>
        <taxon>Tracheophyta</taxon>
        <taxon>Spermatophyta</taxon>
        <taxon>Magnoliopsida</taxon>
        <taxon>Liliopsida</taxon>
        <taxon>Poales</taxon>
        <taxon>Poaceae</taxon>
        <taxon>PACMAD clade</taxon>
        <taxon>Arundinoideae</taxon>
        <taxon>Arundineae</taxon>
        <taxon>Arundo</taxon>
    </lineage>
</organism>
<evidence type="ECO:0000313" key="1">
    <source>
        <dbReference type="EMBL" id="JAD92840.1"/>
    </source>
</evidence>
<protein>
    <submittedName>
        <fullName evidence="1">Uncharacterized protein</fullName>
    </submittedName>
</protein>
<dbReference type="AlphaFoldDB" id="A0A0A9E4L6"/>
<reference evidence="1" key="2">
    <citation type="journal article" date="2015" name="Data Brief">
        <title>Shoot transcriptome of the giant reed, Arundo donax.</title>
        <authorList>
            <person name="Barrero R.A."/>
            <person name="Guerrero F.D."/>
            <person name="Moolhuijzen P."/>
            <person name="Goolsby J.A."/>
            <person name="Tidwell J."/>
            <person name="Bellgard S.E."/>
            <person name="Bellgard M.I."/>
        </authorList>
    </citation>
    <scope>NUCLEOTIDE SEQUENCE</scope>
    <source>
        <tissue evidence="1">Shoot tissue taken approximately 20 cm above the soil surface</tissue>
    </source>
</reference>
<dbReference type="EMBL" id="GBRH01205055">
    <property type="protein sequence ID" value="JAD92840.1"/>
    <property type="molecule type" value="Transcribed_RNA"/>
</dbReference>
<sequence>MRGATCHLVQTDLNKAYPFHYKDTHFPPQVSYLLLSRRQNSQITLNYPFAMFPIKPYNSPILSKYAPFSRWRTAAHSPVLHICYCQHLFRLS</sequence>
<proteinExistence type="predicted"/>